<dbReference type="Proteomes" id="UP001501627">
    <property type="component" value="Unassembled WGS sequence"/>
</dbReference>
<proteinExistence type="predicted"/>
<dbReference type="InterPro" id="IPR014729">
    <property type="entry name" value="Rossmann-like_a/b/a_fold"/>
</dbReference>
<reference evidence="5" key="1">
    <citation type="journal article" date="2019" name="Int. J. Syst. Evol. Microbiol.">
        <title>The Global Catalogue of Microorganisms (GCM) 10K type strain sequencing project: providing services to taxonomists for standard genome sequencing and annotation.</title>
        <authorList>
            <consortium name="The Broad Institute Genomics Platform"/>
            <consortium name="The Broad Institute Genome Sequencing Center for Infectious Disease"/>
            <person name="Wu L."/>
            <person name="Ma J."/>
        </authorList>
    </citation>
    <scope>NUCLEOTIDE SEQUENCE [LARGE SCALE GENOMIC DNA]</scope>
    <source>
        <strain evidence="5">JCM 17561</strain>
    </source>
</reference>
<evidence type="ECO:0000313" key="5">
    <source>
        <dbReference type="Proteomes" id="UP001501627"/>
    </source>
</evidence>
<dbReference type="PANTHER" id="PTHR21342:SF0">
    <property type="entry name" value="BIFUNCTIONAL NMN ADENYLYLTRANSFERASE_NUDIX HYDROLASE"/>
    <property type="match status" value="1"/>
</dbReference>
<evidence type="ECO:0000313" key="4">
    <source>
        <dbReference type="EMBL" id="GAA3995588.1"/>
    </source>
</evidence>
<dbReference type="PANTHER" id="PTHR21342">
    <property type="entry name" value="PHOSPHOPANTETHEINE ADENYLYLTRANSFERASE"/>
    <property type="match status" value="1"/>
</dbReference>
<comment type="caution">
    <text evidence="4">The sequence shown here is derived from an EMBL/GenBank/DDBJ whole genome shotgun (WGS) entry which is preliminary data.</text>
</comment>
<dbReference type="NCBIfam" id="TIGR00125">
    <property type="entry name" value="cyt_tran_rel"/>
    <property type="match status" value="1"/>
</dbReference>
<dbReference type="Gene3D" id="3.90.79.10">
    <property type="entry name" value="Nucleoside Triphosphate Pyrophosphohydrolase"/>
    <property type="match status" value="1"/>
</dbReference>
<dbReference type="Pfam" id="PF01467">
    <property type="entry name" value="CTP_transf_like"/>
    <property type="match status" value="1"/>
</dbReference>
<keyword evidence="5" id="KW-1185">Reference proteome</keyword>
<dbReference type="Gene3D" id="3.40.50.620">
    <property type="entry name" value="HUPs"/>
    <property type="match status" value="1"/>
</dbReference>
<keyword evidence="2 4" id="KW-0548">Nucleotidyltransferase</keyword>
<evidence type="ECO:0000256" key="1">
    <source>
        <dbReference type="ARBA" id="ARBA00022679"/>
    </source>
</evidence>
<keyword evidence="1" id="KW-0808">Transferase</keyword>
<accession>A0ABP7RCR1</accession>
<dbReference type="PROSITE" id="PS51462">
    <property type="entry name" value="NUDIX"/>
    <property type="match status" value="1"/>
</dbReference>
<sequence>MQPYDAAILIGRFQPVHNGHLALLRAALAQARQVIVILGSAHQARTPRNPFTWQERADMLRAALPEAERSRMALLPVRDYYDEPRWAEAVRQAVAAHLPADARIALIGHFKDDTSGYLRAFPGWPLVRMPRQGQFDATPVRDAYLGAAPGALEPALAALTGQLPASTRDWLARFAQTPDYAALQEEWRVLRDYRASWANAPYPPVFVTVDAVLRCQDQVLLIRRAHAPGKGLWALPGGFLEPYDTLWQSCLRELAEETLLQLPEAQLRAALRGVQVFDHPQRSQRGRVITHAFCFDLGDTPLPAVEGGDDAAHAQWVALADLPAMEAQFHDDHWQILGHFFPLPAPLRS</sequence>
<evidence type="ECO:0000259" key="3">
    <source>
        <dbReference type="PROSITE" id="PS51462"/>
    </source>
</evidence>
<dbReference type="SUPFAM" id="SSF52374">
    <property type="entry name" value="Nucleotidylyl transferase"/>
    <property type="match status" value="1"/>
</dbReference>
<dbReference type="GO" id="GO:0016779">
    <property type="term" value="F:nucleotidyltransferase activity"/>
    <property type="evidence" value="ECO:0007669"/>
    <property type="project" value="UniProtKB-KW"/>
</dbReference>
<dbReference type="CDD" id="cd18873">
    <property type="entry name" value="NUDIX_NadM_like"/>
    <property type="match status" value="1"/>
</dbReference>
<organism evidence="4 5">
    <name type="scientific">Comamonas faecalis</name>
    <dbReference type="NCBI Taxonomy" id="1387849"/>
    <lineage>
        <taxon>Bacteria</taxon>
        <taxon>Pseudomonadati</taxon>
        <taxon>Pseudomonadota</taxon>
        <taxon>Betaproteobacteria</taxon>
        <taxon>Burkholderiales</taxon>
        <taxon>Comamonadaceae</taxon>
        <taxon>Comamonas</taxon>
    </lineage>
</organism>
<dbReference type="SUPFAM" id="SSF55811">
    <property type="entry name" value="Nudix"/>
    <property type="match status" value="1"/>
</dbReference>
<dbReference type="InterPro" id="IPR015797">
    <property type="entry name" value="NUDIX_hydrolase-like_dom_sf"/>
</dbReference>
<dbReference type="EMBL" id="BAABBP010000014">
    <property type="protein sequence ID" value="GAA3995588.1"/>
    <property type="molecule type" value="Genomic_DNA"/>
</dbReference>
<dbReference type="InterPro" id="IPR000086">
    <property type="entry name" value="NUDIX_hydrolase_dom"/>
</dbReference>
<evidence type="ECO:0000256" key="2">
    <source>
        <dbReference type="ARBA" id="ARBA00022695"/>
    </source>
</evidence>
<gene>
    <name evidence="4" type="ORF">GCM10022279_19070</name>
</gene>
<dbReference type="Pfam" id="PF00293">
    <property type="entry name" value="NUDIX"/>
    <property type="match status" value="1"/>
</dbReference>
<dbReference type="RefSeq" id="WP_344869555.1">
    <property type="nucleotide sequence ID" value="NZ_BAABBP010000014.1"/>
</dbReference>
<feature type="domain" description="Nudix hydrolase" evidence="3">
    <location>
        <begin position="204"/>
        <end position="340"/>
    </location>
</feature>
<name>A0ABP7RCR1_9BURK</name>
<dbReference type="InterPro" id="IPR004821">
    <property type="entry name" value="Cyt_trans-like"/>
</dbReference>
<protein>
    <submittedName>
        <fullName evidence="4">Bifunctional nicotinamide-nucleotide adenylyltransferase/Nudix hydroxylase</fullName>
    </submittedName>
</protein>